<dbReference type="Proteomes" id="UP000633365">
    <property type="component" value="Unassembled WGS sequence"/>
</dbReference>
<dbReference type="InterPro" id="IPR029058">
    <property type="entry name" value="AB_hydrolase_fold"/>
</dbReference>
<feature type="transmembrane region" description="Helical" evidence="4">
    <location>
        <begin position="36"/>
        <end position="54"/>
    </location>
</feature>
<dbReference type="PANTHER" id="PTHR10272:SF0">
    <property type="entry name" value="PLATELET-ACTIVATING FACTOR ACETYLHYDROLASE"/>
    <property type="match status" value="1"/>
</dbReference>
<keyword evidence="4" id="KW-1133">Transmembrane helix</keyword>
<comment type="caution">
    <text evidence="5">The sequence shown here is derived from an EMBL/GenBank/DDBJ whole genome shotgun (WGS) entry which is preliminary data.</text>
</comment>
<organism evidence="5 6">
    <name type="scientific">Ruminococcus difficilis</name>
    <dbReference type="NCBI Taxonomy" id="2763069"/>
    <lineage>
        <taxon>Bacteria</taxon>
        <taxon>Bacillati</taxon>
        <taxon>Bacillota</taxon>
        <taxon>Clostridia</taxon>
        <taxon>Eubacteriales</taxon>
        <taxon>Oscillospiraceae</taxon>
        <taxon>Ruminococcus</taxon>
    </lineage>
</organism>
<dbReference type="PANTHER" id="PTHR10272">
    <property type="entry name" value="PLATELET-ACTIVATING FACTOR ACETYLHYDROLASE"/>
    <property type="match status" value="1"/>
</dbReference>
<keyword evidence="3" id="KW-0443">Lipid metabolism</keyword>
<dbReference type="Gene3D" id="3.40.50.1820">
    <property type="entry name" value="alpha/beta hydrolase"/>
    <property type="match status" value="1"/>
</dbReference>
<dbReference type="Pfam" id="PF03403">
    <property type="entry name" value="PAF-AH_p_II"/>
    <property type="match status" value="1"/>
</dbReference>
<feature type="transmembrane region" description="Helical" evidence="4">
    <location>
        <begin position="6"/>
        <end position="24"/>
    </location>
</feature>
<evidence type="ECO:0000256" key="1">
    <source>
        <dbReference type="ARBA" id="ARBA00022801"/>
    </source>
</evidence>
<keyword evidence="4" id="KW-0472">Membrane</keyword>
<reference evidence="5" key="1">
    <citation type="submission" date="2021-01" db="EMBL/GenBank/DDBJ databases">
        <title>Genome public.</title>
        <authorList>
            <person name="Liu C."/>
            <person name="Sun Q."/>
        </authorList>
    </citation>
    <scope>NUCLEOTIDE SEQUENCE</scope>
    <source>
        <strain evidence="5">M6</strain>
    </source>
</reference>
<evidence type="ECO:0000256" key="3">
    <source>
        <dbReference type="ARBA" id="ARBA00023098"/>
    </source>
</evidence>
<evidence type="ECO:0000256" key="2">
    <source>
        <dbReference type="ARBA" id="ARBA00022963"/>
    </source>
</evidence>
<evidence type="ECO:0000256" key="4">
    <source>
        <dbReference type="SAM" id="Phobius"/>
    </source>
</evidence>
<gene>
    <name evidence="5" type="ORF">JKK62_09500</name>
</gene>
<sequence>MGLIFLIIFALAEIALVVLTFTRFGEKAAWLKNRAVIRTAEAALMLGIILVPATNLKWRFFFAMGILAVRFLFAGIMWLIKRNKATGKKKKAGSVVDCIVSIMLIAFALVPSFIFANYGGLPTTGEFNVGTTDAILVDESRPDTFENDGSFREVPVHFFYPENAEGSFPLVVFSHGAFGYYQSNFSTYRELASNGYVVVALDHPHHAFFTKDTDGKIITVDQDFINEAMVIGGGDDVSNEEVYEGTKSWMELRIADGNFVLDTIEAAKKSGTLGTAWHSENSDAVLNVLAMTDTDKIGCMGHSLGGATGIALGRERDDIDAVIDFDGTVLGEVVEIKNGKCVPNDTPYPVPVLVFSNGENVEEGAYVNITGDFVNNAKDGKLVTFKHAGHMDFTDLPLLSPFLGSMLGHGNIDTKECMTKTNEITLEWLNYYLKNEGTLDFQAQY</sequence>
<name>A0A935C1V3_9FIRM</name>
<keyword evidence="2" id="KW-0442">Lipid degradation</keyword>
<dbReference type="RefSeq" id="WP_201427689.1">
    <property type="nucleotide sequence ID" value="NZ_JAEQMG010000095.1"/>
</dbReference>
<dbReference type="EMBL" id="JAEQMG010000095">
    <property type="protein sequence ID" value="MBK6088876.1"/>
    <property type="molecule type" value="Genomic_DNA"/>
</dbReference>
<evidence type="ECO:0000313" key="5">
    <source>
        <dbReference type="EMBL" id="MBK6088876.1"/>
    </source>
</evidence>
<proteinExistence type="predicted"/>
<dbReference type="GO" id="GO:0016042">
    <property type="term" value="P:lipid catabolic process"/>
    <property type="evidence" value="ECO:0007669"/>
    <property type="project" value="UniProtKB-KW"/>
</dbReference>
<keyword evidence="6" id="KW-1185">Reference proteome</keyword>
<accession>A0A935C1V3</accession>
<dbReference type="SUPFAM" id="SSF53474">
    <property type="entry name" value="alpha/beta-Hydrolases"/>
    <property type="match status" value="1"/>
</dbReference>
<dbReference type="GO" id="GO:0003847">
    <property type="term" value="F:1-alkyl-2-acetylglycerophosphocholine esterase activity"/>
    <property type="evidence" value="ECO:0007669"/>
    <property type="project" value="TreeGrafter"/>
</dbReference>
<keyword evidence="1 5" id="KW-0378">Hydrolase</keyword>
<keyword evidence="4" id="KW-0812">Transmembrane</keyword>
<evidence type="ECO:0000313" key="6">
    <source>
        <dbReference type="Proteomes" id="UP000633365"/>
    </source>
</evidence>
<dbReference type="AlphaFoldDB" id="A0A935C1V3"/>
<feature type="transmembrane region" description="Helical" evidence="4">
    <location>
        <begin position="92"/>
        <end position="114"/>
    </location>
</feature>
<protein>
    <submittedName>
        <fullName evidence="5">Dienelactone hydrolase family protein</fullName>
    </submittedName>
</protein>
<feature type="transmembrane region" description="Helical" evidence="4">
    <location>
        <begin position="60"/>
        <end position="80"/>
    </location>
</feature>